<dbReference type="PANTHER" id="PTHR43019:SF23">
    <property type="entry name" value="PROTEASE DO-LIKE 5, CHLOROPLASTIC"/>
    <property type="match status" value="1"/>
</dbReference>
<dbReference type="SUPFAM" id="SSF50494">
    <property type="entry name" value="Trypsin-like serine proteases"/>
    <property type="match status" value="1"/>
</dbReference>
<dbReference type="InterPro" id="IPR001940">
    <property type="entry name" value="Peptidase_S1C"/>
</dbReference>
<feature type="compositionally biased region" description="Basic and acidic residues" evidence="1">
    <location>
        <begin position="13"/>
        <end position="33"/>
    </location>
</feature>
<dbReference type="PRINTS" id="PR00834">
    <property type="entry name" value="PROTEASES2C"/>
</dbReference>
<evidence type="ECO:0000256" key="1">
    <source>
        <dbReference type="SAM" id="MobiDB-lite"/>
    </source>
</evidence>
<organism evidence="2 3">
    <name type="scientific">Paractinoplanes bogorensis</name>
    <dbReference type="NCBI Taxonomy" id="1610840"/>
    <lineage>
        <taxon>Bacteria</taxon>
        <taxon>Bacillati</taxon>
        <taxon>Actinomycetota</taxon>
        <taxon>Actinomycetes</taxon>
        <taxon>Micromonosporales</taxon>
        <taxon>Micromonosporaceae</taxon>
        <taxon>Paractinoplanes</taxon>
    </lineage>
</organism>
<name>A0ABS5YG93_9ACTN</name>
<reference evidence="2 3" key="1">
    <citation type="submission" date="2021-06" db="EMBL/GenBank/DDBJ databases">
        <title>Actinoplanes lichenicola sp. nov., and Actinoplanes ovalisporus sp. nov., isolated from lichen in Thailand.</title>
        <authorList>
            <person name="Saeng-In P."/>
            <person name="Kanchanasin P."/>
            <person name="Yuki M."/>
            <person name="Kudo T."/>
            <person name="Ohkuma M."/>
            <person name="Phongsopitanun W."/>
            <person name="Tanasupawat S."/>
        </authorList>
    </citation>
    <scope>NUCLEOTIDE SEQUENCE [LARGE SCALE GENOMIC DNA]</scope>
    <source>
        <strain evidence="2 3">NBRC 110975</strain>
    </source>
</reference>
<evidence type="ECO:0000313" key="2">
    <source>
        <dbReference type="EMBL" id="MBU2662380.1"/>
    </source>
</evidence>
<dbReference type="PANTHER" id="PTHR43019">
    <property type="entry name" value="SERINE ENDOPROTEASE DEGS"/>
    <property type="match status" value="1"/>
</dbReference>
<gene>
    <name evidence="2" type="ORF">KOI35_02540</name>
</gene>
<accession>A0ABS5YG93</accession>
<dbReference type="InterPro" id="IPR043504">
    <property type="entry name" value="Peptidase_S1_PA_chymotrypsin"/>
</dbReference>
<evidence type="ECO:0000313" key="3">
    <source>
        <dbReference type="Proteomes" id="UP001519654"/>
    </source>
</evidence>
<comment type="caution">
    <text evidence="2">The sequence shown here is derived from an EMBL/GenBank/DDBJ whole genome shotgun (WGS) entry which is preliminary data.</text>
</comment>
<feature type="compositionally biased region" description="Low complexity" evidence="1">
    <location>
        <begin position="48"/>
        <end position="59"/>
    </location>
</feature>
<dbReference type="Proteomes" id="UP001519654">
    <property type="component" value="Unassembled WGS sequence"/>
</dbReference>
<dbReference type="InterPro" id="IPR009003">
    <property type="entry name" value="Peptidase_S1_PA"/>
</dbReference>
<sequence>MTYEPFTPAGSDGPHHRGGDQRGYDGRRRRVEEVEPTPQGQWAQPGQWAEPAADPWAAPQRDQWAEPAPSQWTQAPRRQQWAEDPQWPTSPAPVPQQRHAFTGEQAAPAPRTGNRVKPVVVGAVVLLLLVAGWQAYRIESMSKHNQDLATVLSAEQDRTDRLEQQLAGVFDPEGVSSKVLPSVFRVRAGNFTGTAFSVGKKATGNQANLITNYHVVAETWTDGGRRVTLERGSTRINATIVKVDKTRDLALLSAGQKIPALGTATGQVKPGQQVVVVGAPLGLDDSVTTGVISAYRPDDPDGPTVQFDAPINPGNSGGPVVNANEQVVGVATAKAKDAEGIGLAIPIKTACDTLKVC</sequence>
<keyword evidence="3" id="KW-1185">Reference proteome</keyword>
<dbReference type="EMBL" id="JAHKKG010000001">
    <property type="protein sequence ID" value="MBU2662380.1"/>
    <property type="molecule type" value="Genomic_DNA"/>
</dbReference>
<feature type="region of interest" description="Disordered" evidence="1">
    <location>
        <begin position="1"/>
        <end position="96"/>
    </location>
</feature>
<dbReference type="Gene3D" id="2.40.10.10">
    <property type="entry name" value="Trypsin-like serine proteases"/>
    <property type="match status" value="2"/>
</dbReference>
<protein>
    <submittedName>
        <fullName evidence="2">Trypsin-like peptidase domain-containing protein</fullName>
    </submittedName>
</protein>
<proteinExistence type="predicted"/>
<dbReference type="Pfam" id="PF13365">
    <property type="entry name" value="Trypsin_2"/>
    <property type="match status" value="1"/>
</dbReference>